<organism evidence="2 3">
    <name type="scientific">Oldenlandia corymbosa var. corymbosa</name>
    <dbReference type="NCBI Taxonomy" id="529605"/>
    <lineage>
        <taxon>Eukaryota</taxon>
        <taxon>Viridiplantae</taxon>
        <taxon>Streptophyta</taxon>
        <taxon>Embryophyta</taxon>
        <taxon>Tracheophyta</taxon>
        <taxon>Spermatophyta</taxon>
        <taxon>Magnoliopsida</taxon>
        <taxon>eudicotyledons</taxon>
        <taxon>Gunneridae</taxon>
        <taxon>Pentapetalae</taxon>
        <taxon>asterids</taxon>
        <taxon>lamiids</taxon>
        <taxon>Gentianales</taxon>
        <taxon>Rubiaceae</taxon>
        <taxon>Rubioideae</taxon>
        <taxon>Spermacoceae</taxon>
        <taxon>Hedyotis-Oldenlandia complex</taxon>
        <taxon>Oldenlandia</taxon>
    </lineage>
</organism>
<accession>A0AAV1EBJ4</accession>
<dbReference type="PANTHER" id="PTHR37259">
    <property type="entry name" value="OS07G0474300 PROTEIN"/>
    <property type="match status" value="1"/>
</dbReference>
<name>A0AAV1EBJ4_OLDCO</name>
<gene>
    <name evidence="2" type="ORF">OLC1_LOCUS23207</name>
</gene>
<dbReference type="PANTHER" id="PTHR37259:SF2">
    <property type="entry name" value="OS07G0474300 PROTEIN"/>
    <property type="match status" value="1"/>
</dbReference>
<protein>
    <submittedName>
        <fullName evidence="2">OLC1v1018417C1</fullName>
    </submittedName>
</protein>
<sequence>MQSSRKPPLPRGTPIQLRLRPRRPPLQSSSAANIIQTPPGSLVKTQMVKSACDLVEGGSEILRPEYRTISCELRALAKMVHHEFSGAGTVGVDDLALNANRSPLFERGRFYDEYSARRNERLKRKKKGELIADDHHHYDHLLGVRVESTKKRRDNHITSTNNTSTSIKRKVAVPSTPTTARRTIIPPPSAAAAASSSSRYLLRSSTNKENKKPPLTSSAVVGEKTGVRRARRI</sequence>
<evidence type="ECO:0000256" key="1">
    <source>
        <dbReference type="SAM" id="MobiDB-lite"/>
    </source>
</evidence>
<feature type="compositionally biased region" description="Low complexity" evidence="1">
    <location>
        <begin position="174"/>
        <end position="198"/>
    </location>
</feature>
<reference evidence="2" key="1">
    <citation type="submission" date="2023-03" db="EMBL/GenBank/DDBJ databases">
        <authorList>
            <person name="Julca I."/>
        </authorList>
    </citation>
    <scope>NUCLEOTIDE SEQUENCE</scope>
</reference>
<keyword evidence="3" id="KW-1185">Reference proteome</keyword>
<evidence type="ECO:0000313" key="3">
    <source>
        <dbReference type="Proteomes" id="UP001161247"/>
    </source>
</evidence>
<feature type="region of interest" description="Disordered" evidence="1">
    <location>
        <begin position="149"/>
        <end position="233"/>
    </location>
</feature>
<dbReference type="Proteomes" id="UP001161247">
    <property type="component" value="Chromosome 8"/>
</dbReference>
<proteinExistence type="predicted"/>
<evidence type="ECO:0000313" key="2">
    <source>
        <dbReference type="EMBL" id="CAI9117089.1"/>
    </source>
</evidence>
<dbReference type="AlphaFoldDB" id="A0AAV1EBJ4"/>
<dbReference type="EMBL" id="OX459125">
    <property type="protein sequence ID" value="CAI9117089.1"/>
    <property type="molecule type" value="Genomic_DNA"/>
</dbReference>
<feature type="region of interest" description="Disordered" evidence="1">
    <location>
        <begin position="1"/>
        <end position="38"/>
    </location>
</feature>